<gene>
    <name evidence="1" type="ORF">CPG37_07030</name>
</gene>
<keyword evidence="2" id="KW-1185">Reference proteome</keyword>
<evidence type="ECO:0000313" key="2">
    <source>
        <dbReference type="Proteomes" id="UP000221384"/>
    </source>
</evidence>
<dbReference type="RefSeq" id="WP_099334371.1">
    <property type="nucleotide sequence ID" value="NZ_CP042812.1"/>
</dbReference>
<name>A0ABX4LQ12_9BACT</name>
<accession>A0ABX4LQ12</accession>
<evidence type="ECO:0000313" key="1">
    <source>
        <dbReference type="EMBL" id="PHO09763.1"/>
    </source>
</evidence>
<dbReference type="Proteomes" id="UP000221384">
    <property type="component" value="Unassembled WGS sequence"/>
</dbReference>
<organism evidence="1 2">
    <name type="scientific">Malaciobacter canalis</name>
    <dbReference type="NCBI Taxonomy" id="1912871"/>
    <lineage>
        <taxon>Bacteria</taxon>
        <taxon>Pseudomonadati</taxon>
        <taxon>Campylobacterota</taxon>
        <taxon>Epsilonproteobacteria</taxon>
        <taxon>Campylobacterales</taxon>
        <taxon>Arcobacteraceae</taxon>
        <taxon>Malaciobacter</taxon>
    </lineage>
</organism>
<proteinExistence type="predicted"/>
<sequence>MNTKQRINLLKNEKALLTLQQLSIEDEKVKRTKEIDKIQNECNHDFKDNSFLVSDKTCKICGFWEGGL</sequence>
<dbReference type="EMBL" id="NWVW01000007">
    <property type="protein sequence ID" value="PHO09763.1"/>
    <property type="molecule type" value="Genomic_DNA"/>
</dbReference>
<comment type="caution">
    <text evidence="1">The sequence shown here is derived from an EMBL/GenBank/DDBJ whole genome shotgun (WGS) entry which is preliminary data.</text>
</comment>
<reference evidence="1 2" key="1">
    <citation type="submission" date="2017-09" db="EMBL/GenBank/DDBJ databases">
        <authorList>
            <person name="Perez-Cataluna A."/>
            <person name="Figueras M.J."/>
            <person name="Salas-Masso N."/>
        </authorList>
    </citation>
    <scope>NUCLEOTIDE SEQUENCE [LARGE SCALE GENOMIC DNA]</scope>
    <source>
        <strain evidence="1 2">F138-33</strain>
    </source>
</reference>
<protein>
    <submittedName>
        <fullName evidence="1">Uncharacterized protein</fullName>
    </submittedName>
</protein>